<comment type="caution">
    <text evidence="2">The sequence shown here is derived from an EMBL/GenBank/DDBJ whole genome shotgun (WGS) entry which is preliminary data.</text>
</comment>
<keyword evidence="3" id="KW-1185">Reference proteome</keyword>
<proteinExistence type="predicted"/>
<feature type="compositionally biased region" description="Polar residues" evidence="1">
    <location>
        <begin position="68"/>
        <end position="77"/>
    </location>
</feature>
<evidence type="ECO:0000256" key="1">
    <source>
        <dbReference type="SAM" id="MobiDB-lite"/>
    </source>
</evidence>
<gene>
    <name evidence="2" type="ORF">AVEN_61700_1</name>
</gene>
<dbReference type="Proteomes" id="UP000499080">
    <property type="component" value="Unassembled WGS sequence"/>
</dbReference>
<dbReference type="AlphaFoldDB" id="A0A4Y2T4K5"/>
<dbReference type="EMBL" id="BGPR01026118">
    <property type="protein sequence ID" value="GBN95574.1"/>
    <property type="molecule type" value="Genomic_DNA"/>
</dbReference>
<accession>A0A4Y2T4K5</accession>
<name>A0A4Y2T4K5_ARAVE</name>
<protein>
    <submittedName>
        <fullName evidence="2">Uncharacterized protein</fullName>
    </submittedName>
</protein>
<sequence>MLFTFQQYSFWNKLKTTVFSLEQSLDTRIFQSRVLVMEYARHSFAVTGTAWDLSDRGNVRRVGKRELQASSAPSNKQGAEMPLSSVGRLANMPREDFLFRKNSPT</sequence>
<organism evidence="2 3">
    <name type="scientific">Araneus ventricosus</name>
    <name type="common">Orbweaver spider</name>
    <name type="synonym">Epeira ventricosa</name>
    <dbReference type="NCBI Taxonomy" id="182803"/>
    <lineage>
        <taxon>Eukaryota</taxon>
        <taxon>Metazoa</taxon>
        <taxon>Ecdysozoa</taxon>
        <taxon>Arthropoda</taxon>
        <taxon>Chelicerata</taxon>
        <taxon>Arachnida</taxon>
        <taxon>Araneae</taxon>
        <taxon>Araneomorphae</taxon>
        <taxon>Entelegynae</taxon>
        <taxon>Araneoidea</taxon>
        <taxon>Araneidae</taxon>
        <taxon>Araneus</taxon>
    </lineage>
</organism>
<evidence type="ECO:0000313" key="2">
    <source>
        <dbReference type="EMBL" id="GBN95574.1"/>
    </source>
</evidence>
<reference evidence="2 3" key="1">
    <citation type="journal article" date="2019" name="Sci. Rep.">
        <title>Orb-weaving spider Araneus ventricosus genome elucidates the spidroin gene catalogue.</title>
        <authorList>
            <person name="Kono N."/>
            <person name="Nakamura H."/>
            <person name="Ohtoshi R."/>
            <person name="Moran D.A.P."/>
            <person name="Shinohara A."/>
            <person name="Yoshida Y."/>
            <person name="Fujiwara M."/>
            <person name="Mori M."/>
            <person name="Tomita M."/>
            <person name="Arakawa K."/>
        </authorList>
    </citation>
    <scope>NUCLEOTIDE SEQUENCE [LARGE SCALE GENOMIC DNA]</scope>
</reference>
<feature type="region of interest" description="Disordered" evidence="1">
    <location>
        <begin position="64"/>
        <end position="85"/>
    </location>
</feature>
<evidence type="ECO:0000313" key="3">
    <source>
        <dbReference type="Proteomes" id="UP000499080"/>
    </source>
</evidence>